<organism evidence="2 3">
    <name type="scientific">Ranatra chinensis</name>
    <dbReference type="NCBI Taxonomy" id="642074"/>
    <lineage>
        <taxon>Eukaryota</taxon>
        <taxon>Metazoa</taxon>
        <taxon>Ecdysozoa</taxon>
        <taxon>Arthropoda</taxon>
        <taxon>Hexapoda</taxon>
        <taxon>Insecta</taxon>
        <taxon>Pterygota</taxon>
        <taxon>Neoptera</taxon>
        <taxon>Paraneoptera</taxon>
        <taxon>Hemiptera</taxon>
        <taxon>Heteroptera</taxon>
        <taxon>Panheteroptera</taxon>
        <taxon>Nepomorpha</taxon>
        <taxon>Nepidae</taxon>
        <taxon>Ranatrinae</taxon>
        <taxon>Ranatra</taxon>
    </lineage>
</organism>
<dbReference type="Proteomes" id="UP001558652">
    <property type="component" value="Unassembled WGS sequence"/>
</dbReference>
<feature type="compositionally biased region" description="Basic residues" evidence="1">
    <location>
        <begin position="1"/>
        <end position="12"/>
    </location>
</feature>
<gene>
    <name evidence="2" type="ORF">AAG570_009017</name>
</gene>
<evidence type="ECO:0000256" key="1">
    <source>
        <dbReference type="SAM" id="MobiDB-lite"/>
    </source>
</evidence>
<accession>A0ABD0YSW2</accession>
<evidence type="ECO:0000313" key="2">
    <source>
        <dbReference type="EMBL" id="KAL1138955.1"/>
    </source>
</evidence>
<feature type="region of interest" description="Disordered" evidence="1">
    <location>
        <begin position="1"/>
        <end position="28"/>
    </location>
</feature>
<proteinExistence type="predicted"/>
<evidence type="ECO:0000313" key="3">
    <source>
        <dbReference type="Proteomes" id="UP001558652"/>
    </source>
</evidence>
<comment type="caution">
    <text evidence="2">The sequence shown here is derived from an EMBL/GenBank/DDBJ whole genome shotgun (WGS) entry which is preliminary data.</text>
</comment>
<keyword evidence="3" id="KW-1185">Reference proteome</keyword>
<reference evidence="2 3" key="1">
    <citation type="submission" date="2024-07" db="EMBL/GenBank/DDBJ databases">
        <title>Chromosome-level genome assembly of the water stick insect Ranatra chinensis (Heteroptera: Nepidae).</title>
        <authorList>
            <person name="Liu X."/>
        </authorList>
    </citation>
    <scope>NUCLEOTIDE SEQUENCE [LARGE SCALE GENOMIC DNA]</scope>
    <source>
        <strain evidence="2">Cailab_2021Rc</strain>
        <tissue evidence="2">Muscle</tissue>
    </source>
</reference>
<name>A0ABD0YSW2_9HEMI</name>
<sequence length="172" mass="19591">MVSKRRNMFHKNKTQETTEKDNPDPIHTRTVLNDLDSPLPMSVPPPAFSSSKVKYAISKLPTPGFDLITSTILRQNSHSTIQQCQRVVDNIASCLEQKQYCSAAFLDVAQAFDRPVGDEEEIKEIEKFLTGYRLIGGFRRRIDGRQLSRRQQENLGGVTLLNFCRFTDFPVT</sequence>
<feature type="compositionally biased region" description="Basic and acidic residues" evidence="1">
    <location>
        <begin position="13"/>
        <end position="27"/>
    </location>
</feature>
<evidence type="ECO:0008006" key="4">
    <source>
        <dbReference type="Google" id="ProtNLM"/>
    </source>
</evidence>
<protein>
    <recommendedName>
        <fullName evidence="4">Reverse transcriptase domain-containing protein</fullName>
    </recommendedName>
</protein>
<dbReference type="EMBL" id="JBFDAA010000003">
    <property type="protein sequence ID" value="KAL1138955.1"/>
    <property type="molecule type" value="Genomic_DNA"/>
</dbReference>
<dbReference type="AlphaFoldDB" id="A0ABD0YSW2"/>